<gene>
    <name evidence="3" type="primary">LOC121209464</name>
</gene>
<proteinExistence type="predicted"/>
<evidence type="ECO:0000313" key="2">
    <source>
        <dbReference type="Proteomes" id="UP000818029"/>
    </source>
</evidence>
<name>A0ABM2Z029_GOSHI</name>
<accession>A0ABM2Z029</accession>
<sequence length="304" mass="36164">MKKFTANPMTTSEYDRWWNQRLNDNIPISDQGNPQSIEEHLKVIPSELEIIRQDFERKSLELEKRIEQLEKEKIQLGLDVDVQKLEAEKLRKRKNKAEEDLDSLKTDYKKLRRSMRTAGLGKTSEQWRHEVKEEQSKANQWEEKFRDAQAREGALKRSLVESQNEKEGLKTRVSELERSLYQYRSRNSVIELKASQNRIEELKENIEELKTVLQNCELQIELHEVNNERWKEQLHQSQDQIRSRDYVMGEDLTQVREVADHLQTLAVQADVLSLKYESESDRGRKLAWFLRQVKALSIRAKPYM</sequence>
<dbReference type="PANTHER" id="PTHR48200:SF1">
    <property type="entry name" value="AMINOTRANSFERASE-LIKE PLANT MOBILE DOMAIN-CONTAINING PROTEIN"/>
    <property type="match status" value="1"/>
</dbReference>
<dbReference type="Gene3D" id="1.10.287.1490">
    <property type="match status" value="1"/>
</dbReference>
<keyword evidence="2" id="KW-1185">Reference proteome</keyword>
<reference evidence="3" key="2">
    <citation type="submission" date="2025-08" db="UniProtKB">
        <authorList>
            <consortium name="RefSeq"/>
        </authorList>
    </citation>
    <scope>IDENTIFICATION</scope>
</reference>
<dbReference type="Proteomes" id="UP000818029">
    <property type="component" value="Chromosome A11"/>
</dbReference>
<evidence type="ECO:0000256" key="1">
    <source>
        <dbReference type="SAM" id="Coils"/>
    </source>
</evidence>
<dbReference type="RefSeq" id="XP_040936095.1">
    <property type="nucleotide sequence ID" value="XM_041080161.1"/>
</dbReference>
<protein>
    <submittedName>
        <fullName evidence="3">Myosin heavy chain, clone 203-like</fullName>
    </submittedName>
</protein>
<dbReference type="GeneID" id="121209464"/>
<dbReference type="PANTHER" id="PTHR48200">
    <property type="entry name" value="PROTEIN, PUTATIVE-RELATED"/>
    <property type="match status" value="1"/>
</dbReference>
<reference evidence="2" key="1">
    <citation type="journal article" date="2020" name="Nat. Genet.">
        <title>Genomic diversifications of five Gossypium allopolyploid species and their impact on cotton improvement.</title>
        <authorList>
            <person name="Chen Z.J."/>
            <person name="Sreedasyam A."/>
            <person name="Ando A."/>
            <person name="Song Q."/>
            <person name="De Santiago L.M."/>
            <person name="Hulse-Kemp A.M."/>
            <person name="Ding M."/>
            <person name="Ye W."/>
            <person name="Kirkbride R.C."/>
            <person name="Jenkins J."/>
            <person name="Plott C."/>
            <person name="Lovell J."/>
            <person name="Lin Y.M."/>
            <person name="Vaughn R."/>
            <person name="Liu B."/>
            <person name="Simpson S."/>
            <person name="Scheffler B.E."/>
            <person name="Wen L."/>
            <person name="Saski C.A."/>
            <person name="Grover C.E."/>
            <person name="Hu G."/>
            <person name="Conover J.L."/>
            <person name="Carlson J.W."/>
            <person name="Shu S."/>
            <person name="Boston L.B."/>
            <person name="Williams M."/>
            <person name="Peterson D.G."/>
            <person name="McGee K."/>
            <person name="Jones D.C."/>
            <person name="Wendel J.F."/>
            <person name="Stelly D.M."/>
            <person name="Grimwood J."/>
            <person name="Schmutz J."/>
        </authorList>
    </citation>
    <scope>NUCLEOTIDE SEQUENCE [LARGE SCALE GENOMIC DNA]</scope>
    <source>
        <strain evidence="2">cv. TM-1</strain>
    </source>
</reference>
<keyword evidence="1" id="KW-0175">Coiled coil</keyword>
<evidence type="ECO:0000313" key="3">
    <source>
        <dbReference type="RefSeq" id="XP_040936095.1"/>
    </source>
</evidence>
<organism evidence="2 3">
    <name type="scientific">Gossypium hirsutum</name>
    <name type="common">Upland cotton</name>
    <name type="synonym">Gossypium mexicanum</name>
    <dbReference type="NCBI Taxonomy" id="3635"/>
    <lineage>
        <taxon>Eukaryota</taxon>
        <taxon>Viridiplantae</taxon>
        <taxon>Streptophyta</taxon>
        <taxon>Embryophyta</taxon>
        <taxon>Tracheophyta</taxon>
        <taxon>Spermatophyta</taxon>
        <taxon>Magnoliopsida</taxon>
        <taxon>eudicotyledons</taxon>
        <taxon>Gunneridae</taxon>
        <taxon>Pentapetalae</taxon>
        <taxon>rosids</taxon>
        <taxon>malvids</taxon>
        <taxon>Malvales</taxon>
        <taxon>Malvaceae</taxon>
        <taxon>Malvoideae</taxon>
        <taxon>Gossypium</taxon>
    </lineage>
</organism>
<feature type="coiled-coil region" evidence="1">
    <location>
        <begin position="52"/>
        <end position="240"/>
    </location>
</feature>